<protein>
    <recommendedName>
        <fullName evidence="4">Fe2OG dioxygenase domain-containing protein</fullName>
    </recommendedName>
</protein>
<dbReference type="Proteomes" id="UP001417504">
    <property type="component" value="Unassembled WGS sequence"/>
</dbReference>
<evidence type="ECO:0000256" key="3">
    <source>
        <dbReference type="SAM" id="MobiDB-lite"/>
    </source>
</evidence>
<dbReference type="SUPFAM" id="SSF51197">
    <property type="entry name" value="Clavaminate synthase-like"/>
    <property type="match status" value="1"/>
</dbReference>
<reference evidence="5 6" key="1">
    <citation type="submission" date="2024-01" db="EMBL/GenBank/DDBJ databases">
        <title>Genome assemblies of Stephania.</title>
        <authorList>
            <person name="Yang L."/>
        </authorList>
    </citation>
    <scope>NUCLEOTIDE SEQUENCE [LARGE SCALE GENOMIC DNA]</scope>
    <source>
        <strain evidence="5">QJT</strain>
        <tissue evidence="5">Leaf</tissue>
    </source>
</reference>
<dbReference type="Gene3D" id="2.60.120.330">
    <property type="entry name" value="B-lactam Antibiotic, Isopenicillin N Synthase, Chain"/>
    <property type="match status" value="1"/>
</dbReference>
<keyword evidence="2" id="KW-0408">Iron</keyword>
<dbReference type="InterPro" id="IPR027443">
    <property type="entry name" value="IPNS-like_sf"/>
</dbReference>
<comment type="caution">
    <text evidence="5">The sequence shown here is derived from an EMBL/GenBank/DDBJ whole genome shotgun (WGS) entry which is preliminary data.</text>
</comment>
<proteinExistence type="predicted"/>
<gene>
    <name evidence="5" type="ORF">Sjap_020583</name>
</gene>
<evidence type="ECO:0000259" key="4">
    <source>
        <dbReference type="PROSITE" id="PS51471"/>
    </source>
</evidence>
<dbReference type="InterPro" id="IPR050295">
    <property type="entry name" value="Plant_2OG-oxidoreductases"/>
</dbReference>
<evidence type="ECO:0000256" key="1">
    <source>
        <dbReference type="ARBA" id="ARBA00022723"/>
    </source>
</evidence>
<dbReference type="Pfam" id="PF25896">
    <property type="entry name" value="HTH_AT3G52170"/>
    <property type="match status" value="1"/>
</dbReference>
<sequence length="171" mass="18735">MAKNLGINKGMFTNMLKNGTQSMRMNYYPPCPEASKVLGISPHSDATGLTILLQFNQVEGLQIKHNGTCVPVKILPSALLVNIESVRDLEVRLIAASGGIGNVLRFSIRYQASNTGKFHSTNAAKKQVGGCFYVVKRILPELQSQPQQQNQINAASRSQSTSTLRQYGLRD</sequence>
<dbReference type="PANTHER" id="PTHR47991">
    <property type="entry name" value="OXOGLUTARATE/IRON-DEPENDENT DIOXYGENASE"/>
    <property type="match status" value="1"/>
</dbReference>
<dbReference type="AlphaFoldDB" id="A0AAP0F9X0"/>
<feature type="domain" description="Fe2OG dioxygenase" evidence="4">
    <location>
        <begin position="19"/>
        <end position="140"/>
    </location>
</feature>
<organism evidence="5 6">
    <name type="scientific">Stephania japonica</name>
    <dbReference type="NCBI Taxonomy" id="461633"/>
    <lineage>
        <taxon>Eukaryota</taxon>
        <taxon>Viridiplantae</taxon>
        <taxon>Streptophyta</taxon>
        <taxon>Embryophyta</taxon>
        <taxon>Tracheophyta</taxon>
        <taxon>Spermatophyta</taxon>
        <taxon>Magnoliopsida</taxon>
        <taxon>Ranunculales</taxon>
        <taxon>Menispermaceae</taxon>
        <taxon>Menispermoideae</taxon>
        <taxon>Cissampelideae</taxon>
        <taxon>Stephania</taxon>
    </lineage>
</organism>
<keyword evidence="6" id="KW-1185">Reference proteome</keyword>
<dbReference type="InterPro" id="IPR044861">
    <property type="entry name" value="IPNS-like_FE2OG_OXY"/>
</dbReference>
<dbReference type="InterPro" id="IPR005123">
    <property type="entry name" value="Oxoglu/Fe-dep_dioxygenase_dom"/>
</dbReference>
<dbReference type="EMBL" id="JBBNAE010000008">
    <property type="protein sequence ID" value="KAK9103329.1"/>
    <property type="molecule type" value="Genomic_DNA"/>
</dbReference>
<dbReference type="GO" id="GO:0046872">
    <property type="term" value="F:metal ion binding"/>
    <property type="evidence" value="ECO:0007669"/>
    <property type="project" value="UniProtKB-KW"/>
</dbReference>
<evidence type="ECO:0000313" key="5">
    <source>
        <dbReference type="EMBL" id="KAK9103329.1"/>
    </source>
</evidence>
<dbReference type="PROSITE" id="PS51471">
    <property type="entry name" value="FE2OG_OXY"/>
    <property type="match status" value="1"/>
</dbReference>
<dbReference type="Pfam" id="PF03171">
    <property type="entry name" value="2OG-FeII_Oxy"/>
    <property type="match status" value="1"/>
</dbReference>
<dbReference type="InterPro" id="IPR058941">
    <property type="entry name" value="HTH_AT3G52170-like"/>
</dbReference>
<feature type="region of interest" description="Disordered" evidence="3">
    <location>
        <begin position="149"/>
        <end position="171"/>
    </location>
</feature>
<evidence type="ECO:0000256" key="2">
    <source>
        <dbReference type="ARBA" id="ARBA00023004"/>
    </source>
</evidence>
<name>A0AAP0F9X0_9MAGN</name>
<keyword evidence="1" id="KW-0479">Metal-binding</keyword>
<accession>A0AAP0F9X0</accession>
<evidence type="ECO:0000313" key="6">
    <source>
        <dbReference type="Proteomes" id="UP001417504"/>
    </source>
</evidence>